<evidence type="ECO:0000313" key="3">
    <source>
        <dbReference type="EMBL" id="NXU55052.1"/>
    </source>
</evidence>
<keyword evidence="1" id="KW-1133">Transmembrane helix</keyword>
<dbReference type="GO" id="GO:0035438">
    <property type="term" value="F:cyclic-di-GMP binding"/>
    <property type="evidence" value="ECO:0007669"/>
    <property type="project" value="TreeGrafter"/>
</dbReference>
<feature type="non-terminal residue" evidence="3">
    <location>
        <position position="1"/>
    </location>
</feature>
<dbReference type="GO" id="GO:0002218">
    <property type="term" value="P:activation of innate immune response"/>
    <property type="evidence" value="ECO:0007669"/>
    <property type="project" value="InterPro"/>
</dbReference>
<name>A0A7L3LMP4_9CHAR</name>
<protein>
    <submittedName>
        <fullName evidence="3">STING protein</fullName>
    </submittedName>
</protein>
<dbReference type="EMBL" id="VZTY01022571">
    <property type="protein sequence ID" value="NXU55052.1"/>
    <property type="molecule type" value="Genomic_DNA"/>
</dbReference>
<evidence type="ECO:0000256" key="1">
    <source>
        <dbReference type="SAM" id="Phobius"/>
    </source>
</evidence>
<comment type="caution">
    <text evidence="3">The sequence shown here is derived from an EMBL/GenBank/DDBJ whole genome shotgun (WGS) entry which is preliminary data.</text>
</comment>
<dbReference type="GO" id="GO:0032481">
    <property type="term" value="P:positive regulation of type I interferon production"/>
    <property type="evidence" value="ECO:0007669"/>
    <property type="project" value="InterPro"/>
</dbReference>
<dbReference type="GO" id="GO:0061507">
    <property type="term" value="F:2',3'-cyclic GMP-AMP binding"/>
    <property type="evidence" value="ECO:0007669"/>
    <property type="project" value="TreeGrafter"/>
</dbReference>
<feature type="non-terminal residue" evidence="3">
    <location>
        <position position="101"/>
    </location>
</feature>
<feature type="domain" description="STING transmembrane" evidence="2">
    <location>
        <begin position="2"/>
        <end position="90"/>
    </location>
</feature>
<feature type="transmembrane region" description="Helical" evidence="1">
    <location>
        <begin position="69"/>
        <end position="91"/>
    </location>
</feature>
<dbReference type="InterPro" id="IPR055434">
    <property type="entry name" value="STING_TM"/>
</dbReference>
<feature type="transmembrane region" description="Helical" evidence="1">
    <location>
        <begin position="34"/>
        <end position="62"/>
    </location>
</feature>
<dbReference type="GO" id="GO:0005789">
    <property type="term" value="C:endoplasmic reticulum membrane"/>
    <property type="evidence" value="ECO:0007669"/>
    <property type="project" value="TreeGrafter"/>
</dbReference>
<dbReference type="Pfam" id="PF23417">
    <property type="entry name" value="STING_TM"/>
    <property type="match status" value="1"/>
</dbReference>
<gene>
    <name evidence="3" type="primary">Tmem173_1</name>
    <name evidence="3" type="ORF">TURVEL_R14335</name>
</gene>
<dbReference type="AlphaFoldDB" id="A0A7L3LMP4"/>
<sequence length="101" mass="11304">IFYFMTLEIRALLKGICYLAEEVFHIQSRYHGSFWMALSACFCLQWHGPMLLISGSAYVALLNGDRQELILHLGLASLCELLVLALGLQVGPQHLQSGQLL</sequence>
<dbReference type="GO" id="GO:0016239">
    <property type="term" value="P:positive regulation of macroautophagy"/>
    <property type="evidence" value="ECO:0007669"/>
    <property type="project" value="TreeGrafter"/>
</dbReference>
<dbReference type="OrthoDB" id="6053839at2759"/>
<dbReference type="GO" id="GO:0000045">
    <property type="term" value="P:autophagosome assembly"/>
    <property type="evidence" value="ECO:0007669"/>
    <property type="project" value="TreeGrafter"/>
</dbReference>
<dbReference type="GO" id="GO:0045087">
    <property type="term" value="P:innate immune response"/>
    <property type="evidence" value="ECO:0007669"/>
    <property type="project" value="TreeGrafter"/>
</dbReference>
<dbReference type="InterPro" id="IPR029158">
    <property type="entry name" value="STING"/>
</dbReference>
<evidence type="ECO:0000313" key="4">
    <source>
        <dbReference type="Proteomes" id="UP000582182"/>
    </source>
</evidence>
<evidence type="ECO:0000259" key="2">
    <source>
        <dbReference type="Pfam" id="PF23417"/>
    </source>
</evidence>
<dbReference type="Proteomes" id="UP000582182">
    <property type="component" value="Unassembled WGS sequence"/>
</dbReference>
<accession>A0A7L3LMP4</accession>
<reference evidence="3 4" key="1">
    <citation type="submission" date="2019-09" db="EMBL/GenBank/DDBJ databases">
        <title>Bird 10,000 Genomes (B10K) Project - Family phase.</title>
        <authorList>
            <person name="Zhang G."/>
        </authorList>
    </citation>
    <scope>NUCLEOTIDE SEQUENCE [LARGE SCALE GENOMIC DNA]</scope>
    <source>
        <strain evidence="3">B10K-DU-029-46</strain>
    </source>
</reference>
<dbReference type="GO" id="GO:0051607">
    <property type="term" value="P:defense response to virus"/>
    <property type="evidence" value="ECO:0007669"/>
    <property type="project" value="TreeGrafter"/>
</dbReference>
<dbReference type="GO" id="GO:0061709">
    <property type="term" value="P:reticulophagy"/>
    <property type="evidence" value="ECO:0007669"/>
    <property type="project" value="TreeGrafter"/>
</dbReference>
<dbReference type="PANTHER" id="PTHR34339:SF1">
    <property type="entry name" value="STIMULATOR OF INTERFERON GENES PROTEIN"/>
    <property type="match status" value="1"/>
</dbReference>
<keyword evidence="4" id="KW-1185">Reference proteome</keyword>
<dbReference type="GO" id="GO:0005776">
    <property type="term" value="C:autophagosome"/>
    <property type="evidence" value="ECO:0007669"/>
    <property type="project" value="TreeGrafter"/>
</dbReference>
<dbReference type="PANTHER" id="PTHR34339">
    <property type="entry name" value="STIMULATOR OF INTERFERON GENES PROTEIN"/>
    <property type="match status" value="1"/>
</dbReference>
<keyword evidence="1" id="KW-0812">Transmembrane</keyword>
<keyword evidence="1" id="KW-0472">Membrane</keyword>
<organism evidence="3 4">
    <name type="scientific">Turnix velox</name>
    <name type="common">Little buttonquail</name>
    <dbReference type="NCBI Taxonomy" id="2529409"/>
    <lineage>
        <taxon>Eukaryota</taxon>
        <taxon>Metazoa</taxon>
        <taxon>Chordata</taxon>
        <taxon>Craniata</taxon>
        <taxon>Vertebrata</taxon>
        <taxon>Euteleostomi</taxon>
        <taxon>Archelosauria</taxon>
        <taxon>Archosauria</taxon>
        <taxon>Dinosauria</taxon>
        <taxon>Saurischia</taxon>
        <taxon>Theropoda</taxon>
        <taxon>Coelurosauria</taxon>
        <taxon>Aves</taxon>
        <taxon>Neognathae</taxon>
        <taxon>Neoaves</taxon>
        <taxon>Charadriiformes</taxon>
        <taxon>Turnicidae</taxon>
        <taxon>Turnix</taxon>
    </lineage>
</organism>
<proteinExistence type="predicted"/>